<dbReference type="PANTHER" id="PTHR44846:SF1">
    <property type="entry name" value="MANNOSYL-D-GLYCERATE TRANSPORT_METABOLISM SYSTEM REPRESSOR MNGR-RELATED"/>
    <property type="match status" value="1"/>
</dbReference>
<dbReference type="InterPro" id="IPR050679">
    <property type="entry name" value="Bact_HTH_transcr_reg"/>
</dbReference>
<dbReference type="PROSITE" id="PS50949">
    <property type="entry name" value="HTH_GNTR"/>
    <property type="match status" value="1"/>
</dbReference>
<dbReference type="InterPro" id="IPR036390">
    <property type="entry name" value="WH_DNA-bd_sf"/>
</dbReference>
<dbReference type="PANTHER" id="PTHR44846">
    <property type="entry name" value="MANNOSYL-D-GLYCERATE TRANSPORT/METABOLISM SYSTEM REPRESSOR MNGR-RELATED"/>
    <property type="match status" value="1"/>
</dbReference>
<accession>A0A4R2SY79</accession>
<dbReference type="AlphaFoldDB" id="A0A4R2SY79"/>
<sequence length="250" mass="28007">MTTIKEPLYATIARELAQRIASGEFTVGDLLPTEMELCEAYQASRHTIREALRELSEAGLVSRKKRAGTRVEEKQNLTSAEHSMAFLEDLNALAQTHVRVVKNIEEIVADQLLAETIGCEPGSKWLHIVSIRENSNDKSSPVCLTSSYVNLAYSEIGKLVQQYPLALISDLIEQKYGRRSTEVRQIITAILLSEEQSHILNAPVGSAALKIIRYYMDRFGKVFETTVSVHPADRYVCSISLKRVNLEKIS</sequence>
<dbReference type="RefSeq" id="WP_207896756.1">
    <property type="nucleotide sequence ID" value="NZ_SLYB01000019.1"/>
</dbReference>
<evidence type="ECO:0000256" key="3">
    <source>
        <dbReference type="ARBA" id="ARBA00023163"/>
    </source>
</evidence>
<evidence type="ECO:0000256" key="1">
    <source>
        <dbReference type="ARBA" id="ARBA00023015"/>
    </source>
</evidence>
<keyword evidence="2 5" id="KW-0238">DNA-binding</keyword>
<evidence type="ECO:0000313" key="5">
    <source>
        <dbReference type="EMBL" id="TCP93444.1"/>
    </source>
</evidence>
<protein>
    <submittedName>
        <fullName evidence="5">DNA-binding GntR family transcriptional regulator</fullName>
    </submittedName>
</protein>
<evidence type="ECO:0000259" key="4">
    <source>
        <dbReference type="PROSITE" id="PS50949"/>
    </source>
</evidence>
<proteinExistence type="predicted"/>
<dbReference type="CDD" id="cd07377">
    <property type="entry name" value="WHTH_GntR"/>
    <property type="match status" value="1"/>
</dbReference>
<dbReference type="Proteomes" id="UP000295763">
    <property type="component" value="Unassembled WGS sequence"/>
</dbReference>
<dbReference type="GO" id="GO:0045892">
    <property type="term" value="P:negative regulation of DNA-templated transcription"/>
    <property type="evidence" value="ECO:0007669"/>
    <property type="project" value="TreeGrafter"/>
</dbReference>
<keyword evidence="6" id="KW-1185">Reference proteome</keyword>
<feature type="domain" description="HTH gntR-type" evidence="4">
    <location>
        <begin position="6"/>
        <end position="74"/>
    </location>
</feature>
<dbReference type="InterPro" id="IPR011663">
    <property type="entry name" value="UTRA"/>
</dbReference>
<dbReference type="GO" id="GO:0003677">
    <property type="term" value="F:DNA binding"/>
    <property type="evidence" value="ECO:0007669"/>
    <property type="project" value="UniProtKB-KW"/>
</dbReference>
<gene>
    <name evidence="5" type="ORF">EDC44_11942</name>
</gene>
<dbReference type="Pfam" id="PF00392">
    <property type="entry name" value="GntR"/>
    <property type="match status" value="1"/>
</dbReference>
<dbReference type="SUPFAM" id="SSF46785">
    <property type="entry name" value="Winged helix' DNA-binding domain"/>
    <property type="match status" value="1"/>
</dbReference>
<dbReference type="InterPro" id="IPR028978">
    <property type="entry name" value="Chorismate_lyase_/UTRA_dom_sf"/>
</dbReference>
<reference evidence="5 6" key="1">
    <citation type="submission" date="2019-03" db="EMBL/GenBank/DDBJ databases">
        <title>Genomic Encyclopedia of Type Strains, Phase IV (KMG-IV): sequencing the most valuable type-strain genomes for metagenomic binning, comparative biology and taxonomic classification.</title>
        <authorList>
            <person name="Goeker M."/>
        </authorList>
    </citation>
    <scope>NUCLEOTIDE SEQUENCE [LARGE SCALE GENOMIC DNA]</scope>
    <source>
        <strain evidence="5 6">DSM 28404</strain>
    </source>
</reference>
<comment type="caution">
    <text evidence="5">The sequence shown here is derived from an EMBL/GenBank/DDBJ whole genome shotgun (WGS) entry which is preliminary data.</text>
</comment>
<dbReference type="Gene3D" id="1.10.10.10">
    <property type="entry name" value="Winged helix-like DNA-binding domain superfamily/Winged helix DNA-binding domain"/>
    <property type="match status" value="1"/>
</dbReference>
<dbReference type="SUPFAM" id="SSF64288">
    <property type="entry name" value="Chorismate lyase-like"/>
    <property type="match status" value="1"/>
</dbReference>
<name>A0A4R2SY79_9PAST</name>
<dbReference type="InterPro" id="IPR000524">
    <property type="entry name" value="Tscrpt_reg_HTH_GntR"/>
</dbReference>
<evidence type="ECO:0000256" key="2">
    <source>
        <dbReference type="ARBA" id="ARBA00023125"/>
    </source>
</evidence>
<dbReference type="SMART" id="SM00866">
    <property type="entry name" value="UTRA"/>
    <property type="match status" value="1"/>
</dbReference>
<evidence type="ECO:0000313" key="6">
    <source>
        <dbReference type="Proteomes" id="UP000295763"/>
    </source>
</evidence>
<dbReference type="SMART" id="SM00345">
    <property type="entry name" value="HTH_GNTR"/>
    <property type="match status" value="1"/>
</dbReference>
<keyword evidence="3" id="KW-0804">Transcription</keyword>
<dbReference type="Pfam" id="PF07702">
    <property type="entry name" value="UTRA"/>
    <property type="match status" value="1"/>
</dbReference>
<keyword evidence="1" id="KW-0805">Transcription regulation</keyword>
<dbReference type="Gene3D" id="3.40.1410.10">
    <property type="entry name" value="Chorismate lyase-like"/>
    <property type="match status" value="1"/>
</dbReference>
<dbReference type="PRINTS" id="PR00035">
    <property type="entry name" value="HTHGNTR"/>
</dbReference>
<dbReference type="InterPro" id="IPR036388">
    <property type="entry name" value="WH-like_DNA-bd_sf"/>
</dbReference>
<dbReference type="EMBL" id="SLYB01000019">
    <property type="protein sequence ID" value="TCP93444.1"/>
    <property type="molecule type" value="Genomic_DNA"/>
</dbReference>
<organism evidence="5 6">
    <name type="scientific">Cricetibacter osteomyelitidis</name>
    <dbReference type="NCBI Taxonomy" id="1521931"/>
    <lineage>
        <taxon>Bacteria</taxon>
        <taxon>Pseudomonadati</taxon>
        <taxon>Pseudomonadota</taxon>
        <taxon>Gammaproteobacteria</taxon>
        <taxon>Pasteurellales</taxon>
        <taxon>Pasteurellaceae</taxon>
        <taxon>Cricetibacter</taxon>
    </lineage>
</organism>
<dbReference type="GO" id="GO:0003700">
    <property type="term" value="F:DNA-binding transcription factor activity"/>
    <property type="evidence" value="ECO:0007669"/>
    <property type="project" value="InterPro"/>
</dbReference>